<dbReference type="AlphaFoldDB" id="A0A7R9MFK4"/>
<proteinExistence type="predicted"/>
<dbReference type="PANTHER" id="PTHR11686:SF9">
    <property type="entry name" value="RE13973P"/>
    <property type="match status" value="1"/>
</dbReference>
<protein>
    <submittedName>
        <fullName evidence="1">Uncharacterized protein</fullName>
    </submittedName>
</protein>
<name>A0A7R9MFK4_9ACAR</name>
<evidence type="ECO:0000313" key="1">
    <source>
        <dbReference type="EMBL" id="CAD7658899.1"/>
    </source>
</evidence>
<dbReference type="InterPro" id="IPR000101">
    <property type="entry name" value="GGT_peptidase"/>
</dbReference>
<accession>A0A7R9MFK4</accession>
<evidence type="ECO:0000313" key="2">
    <source>
        <dbReference type="Proteomes" id="UP000728032"/>
    </source>
</evidence>
<dbReference type="Pfam" id="PF01019">
    <property type="entry name" value="G_glu_transpept"/>
    <property type="match status" value="3"/>
</dbReference>
<dbReference type="PANTHER" id="PTHR11686">
    <property type="entry name" value="GAMMA GLUTAMYL TRANSPEPTIDASE"/>
    <property type="match status" value="1"/>
</dbReference>
<dbReference type="EMBL" id="OC930921">
    <property type="protein sequence ID" value="CAD7658899.1"/>
    <property type="molecule type" value="Genomic_DNA"/>
</dbReference>
<dbReference type="Gene3D" id="1.10.246.130">
    <property type="match status" value="1"/>
</dbReference>
<dbReference type="GO" id="GO:0005886">
    <property type="term" value="C:plasma membrane"/>
    <property type="evidence" value="ECO:0007669"/>
    <property type="project" value="TreeGrafter"/>
</dbReference>
<dbReference type="EMBL" id="CAJPVJ010016096">
    <property type="protein sequence ID" value="CAG2176085.1"/>
    <property type="molecule type" value="Genomic_DNA"/>
</dbReference>
<dbReference type="Proteomes" id="UP000728032">
    <property type="component" value="Unassembled WGS sequence"/>
</dbReference>
<dbReference type="GO" id="GO:0006751">
    <property type="term" value="P:glutathione catabolic process"/>
    <property type="evidence" value="ECO:0007669"/>
    <property type="project" value="InterPro"/>
</dbReference>
<sequence length="591" mass="66123">MISVLLCMGVTIPESMGLGGGALILIYNVKTNKSVAINAREKAPAAAYPNLYKDRGHANSVDGPLAIGVPGELHGYWHMEKAPAAAYPNLYKDRGHANSVDGPLAIGVPGELHGYWHMFTEYGSKNVAWSELFEGAIGLCNNGFPVSEHLGSCLTQKESYILKHTALKDVYVNPETQKIYKQGETMKQLTLGQTLKRISESADPVKLYYEEISKTLVEDIENSAKDWDVLNNTQPIITVKDFLDYRPVISDAVHVRFDVNNKLENNLMLHSNAREKAPAAAYPNLYKDRGHANSVDGPLAIGVPGELHGYWHMYTEYGSKNVTWSELFEGAIGLCNNGFPVSEHLGSCLTQKESYILKHTALKNVYVNNETQKIYKQGETMKQTLKRISESPDPVKLYYEEISKTLVEDIENSAKDWDILNNTQPIITVKDFLDYRPVISDAVHVRFDVHNKLENNLMLHSFPLPGSGNVLSFIMNVMQRYPDLYPNSADILKDSVLFYHRLIETYKYAFTKRSHLEDSETSKVLEVLEQLRSNEFAQNVSAYIDDSQTFKSDSGHYDKTPVFMSEDHGTAHASVVDSLGNVVAVTTTVNT</sequence>
<reference evidence="1" key="1">
    <citation type="submission" date="2020-11" db="EMBL/GenBank/DDBJ databases">
        <authorList>
            <person name="Tran Van P."/>
        </authorList>
    </citation>
    <scope>NUCLEOTIDE SEQUENCE</scope>
</reference>
<dbReference type="FunFam" id="1.10.246.130:FF:000001">
    <property type="entry name" value="Gamma-glutamyltransferase 5 isoform 1"/>
    <property type="match status" value="1"/>
</dbReference>
<keyword evidence="2" id="KW-1185">Reference proteome</keyword>
<dbReference type="PRINTS" id="PR01210">
    <property type="entry name" value="GGTRANSPTASE"/>
</dbReference>
<dbReference type="GO" id="GO:0036374">
    <property type="term" value="F:glutathione hydrolase activity"/>
    <property type="evidence" value="ECO:0007669"/>
    <property type="project" value="InterPro"/>
</dbReference>
<dbReference type="InterPro" id="IPR043138">
    <property type="entry name" value="GGT_lsub"/>
</dbReference>
<dbReference type="OrthoDB" id="1081007at2759"/>
<gene>
    <name evidence="1" type="ORF">ONB1V03_LOCUS15519</name>
</gene>
<dbReference type="SUPFAM" id="SSF56235">
    <property type="entry name" value="N-terminal nucleophile aminohydrolases (Ntn hydrolases)"/>
    <property type="match status" value="3"/>
</dbReference>
<organism evidence="1">
    <name type="scientific">Oppiella nova</name>
    <dbReference type="NCBI Taxonomy" id="334625"/>
    <lineage>
        <taxon>Eukaryota</taxon>
        <taxon>Metazoa</taxon>
        <taxon>Ecdysozoa</taxon>
        <taxon>Arthropoda</taxon>
        <taxon>Chelicerata</taxon>
        <taxon>Arachnida</taxon>
        <taxon>Acari</taxon>
        <taxon>Acariformes</taxon>
        <taxon>Sarcoptiformes</taxon>
        <taxon>Oribatida</taxon>
        <taxon>Brachypylina</taxon>
        <taxon>Oppioidea</taxon>
        <taxon>Oppiidae</taxon>
        <taxon>Oppiella</taxon>
    </lineage>
</organism>
<dbReference type="InterPro" id="IPR029055">
    <property type="entry name" value="Ntn_hydrolases_N"/>
</dbReference>